<comment type="similarity">
    <text evidence="2 11">Belongs to the class-I pyridine nucleotide-disulfide oxidoreductase family.</text>
</comment>
<evidence type="ECO:0000256" key="5">
    <source>
        <dbReference type="ARBA" id="ARBA00022827"/>
    </source>
</evidence>
<evidence type="ECO:0000256" key="2">
    <source>
        <dbReference type="ARBA" id="ARBA00007532"/>
    </source>
</evidence>
<organism evidence="14 15">
    <name type="scientific">Solidesulfovibrio carbinoliphilus subsp. oakridgensis</name>
    <dbReference type="NCBI Taxonomy" id="694327"/>
    <lineage>
        <taxon>Bacteria</taxon>
        <taxon>Pseudomonadati</taxon>
        <taxon>Thermodesulfobacteriota</taxon>
        <taxon>Desulfovibrionia</taxon>
        <taxon>Desulfovibrionales</taxon>
        <taxon>Desulfovibrionaceae</taxon>
        <taxon>Solidesulfovibrio</taxon>
    </lineage>
</organism>
<keyword evidence="9 11" id="KW-0676">Redox-active center</keyword>
<comment type="cofactor">
    <cofactor evidence="1">
        <name>FAD</name>
        <dbReference type="ChEBI" id="CHEBI:57692"/>
    </cofactor>
</comment>
<dbReference type="Pfam" id="PF07992">
    <property type="entry name" value="Pyr_redox_2"/>
    <property type="match status" value="1"/>
</dbReference>
<evidence type="ECO:0000256" key="8">
    <source>
        <dbReference type="ARBA" id="ARBA00023157"/>
    </source>
</evidence>
<dbReference type="GO" id="GO:0006103">
    <property type="term" value="P:2-oxoglutarate metabolic process"/>
    <property type="evidence" value="ECO:0007669"/>
    <property type="project" value="TreeGrafter"/>
</dbReference>
<dbReference type="GO" id="GO:0050660">
    <property type="term" value="F:flavin adenine dinucleotide binding"/>
    <property type="evidence" value="ECO:0007669"/>
    <property type="project" value="TreeGrafter"/>
</dbReference>
<evidence type="ECO:0000313" key="14">
    <source>
        <dbReference type="EMBL" id="EHJ46167.1"/>
    </source>
</evidence>
<evidence type="ECO:0000313" key="15">
    <source>
        <dbReference type="Proteomes" id="UP000004662"/>
    </source>
</evidence>
<evidence type="ECO:0000256" key="3">
    <source>
        <dbReference type="ARBA" id="ARBA00016961"/>
    </source>
</evidence>
<dbReference type="STRING" id="694327.DFW101_0150"/>
<protein>
    <recommendedName>
        <fullName evidence="3">Dihydrolipoyl dehydrogenase</fullName>
    </recommendedName>
    <alternativeName>
        <fullName evidence="10">Dihydrolipoamide dehydrogenase</fullName>
    </alternativeName>
</protein>
<dbReference type="eggNOG" id="COG1249">
    <property type="taxonomic scope" value="Bacteria"/>
</dbReference>
<dbReference type="InterPro" id="IPR050151">
    <property type="entry name" value="Class-I_Pyr_Nuc-Dis_Oxidored"/>
</dbReference>
<dbReference type="HOGENOM" id="CLU_016755_0_3_7"/>
<dbReference type="SUPFAM" id="SSF51905">
    <property type="entry name" value="FAD/NAD(P)-binding domain"/>
    <property type="match status" value="1"/>
</dbReference>
<dbReference type="PROSITE" id="PS00076">
    <property type="entry name" value="PYRIDINE_REDOX_1"/>
    <property type="match status" value="1"/>
</dbReference>
<keyword evidence="8" id="KW-1015">Disulfide bond</keyword>
<name>G7QCL1_9BACT</name>
<dbReference type="InterPro" id="IPR016156">
    <property type="entry name" value="FAD/NAD-linked_Rdtase_dimer_sf"/>
</dbReference>
<feature type="domain" description="FAD/NAD(P)-binding" evidence="13">
    <location>
        <begin position="8"/>
        <end position="331"/>
    </location>
</feature>
<evidence type="ECO:0000256" key="10">
    <source>
        <dbReference type="ARBA" id="ARBA00031281"/>
    </source>
</evidence>
<dbReference type="EMBL" id="CM001368">
    <property type="protein sequence ID" value="EHJ46167.1"/>
    <property type="molecule type" value="Genomic_DNA"/>
</dbReference>
<dbReference type="Gene3D" id="3.50.50.60">
    <property type="entry name" value="FAD/NAD(P)-binding domain"/>
    <property type="match status" value="2"/>
</dbReference>
<dbReference type="PANTHER" id="PTHR22912">
    <property type="entry name" value="DISULFIDE OXIDOREDUCTASE"/>
    <property type="match status" value="1"/>
</dbReference>
<reference evidence="15" key="1">
    <citation type="journal article" date="2015" name="Genome Announc.">
        <title>High-Quality Draft Genome Sequence of Desulfovibrio carbinoliphilus FW-101-2B, an Organic Acid-Oxidizing Sulfate-Reducing Bacterium Isolated from Uranium(VI)-Contaminated Groundwater.</title>
        <authorList>
            <person name="Ramsay B.D."/>
            <person name="Hwang C."/>
            <person name="Woo H.L."/>
            <person name="Carroll S.L."/>
            <person name="Lucas S."/>
            <person name="Han J."/>
            <person name="Lapidus A.L."/>
            <person name="Cheng J.F."/>
            <person name="Goodwin L.A."/>
            <person name="Pitluck S."/>
            <person name="Peters L."/>
            <person name="Chertkov O."/>
            <person name="Held B."/>
            <person name="Detter J.C."/>
            <person name="Han C.S."/>
            <person name="Tapia R."/>
            <person name="Land M.L."/>
            <person name="Hauser L.J."/>
            <person name="Kyrpides N.C."/>
            <person name="Ivanova N.N."/>
            <person name="Mikhailova N."/>
            <person name="Pagani I."/>
            <person name="Woyke T."/>
            <person name="Arkin A.P."/>
            <person name="Dehal P."/>
            <person name="Chivian D."/>
            <person name="Criddle C.S."/>
            <person name="Wu W."/>
            <person name="Chakraborty R."/>
            <person name="Hazen T.C."/>
            <person name="Fields M.W."/>
        </authorList>
    </citation>
    <scope>NUCLEOTIDE SEQUENCE [LARGE SCALE GENOMIC DNA]</scope>
    <source>
        <strain evidence="15">FW-101-2B</strain>
    </source>
</reference>
<keyword evidence="5 11" id="KW-0274">FAD</keyword>
<dbReference type="RefSeq" id="WP_009179624.1">
    <property type="nucleotide sequence ID" value="NZ_CM001368.1"/>
</dbReference>
<dbReference type="SUPFAM" id="SSF55424">
    <property type="entry name" value="FAD/NAD-linked reductases, dimerisation (C-terminal) domain"/>
    <property type="match status" value="1"/>
</dbReference>
<dbReference type="Proteomes" id="UP000004662">
    <property type="component" value="Chromosome"/>
</dbReference>
<dbReference type="InterPro" id="IPR036188">
    <property type="entry name" value="FAD/NAD-bd_sf"/>
</dbReference>
<evidence type="ECO:0000256" key="7">
    <source>
        <dbReference type="ARBA" id="ARBA00023027"/>
    </source>
</evidence>
<sequence length="461" mass="46555">MTSSPAKRLVVVGSGPGGYEAALTGAAAGLLVTLVERGKLGGVCLNWGCVPTKHLLATTLAVDALEAQARQKLASGTVVPDLAAIQAKKKKLLAATQSAMAKTLEKAGVRLVTGNLTGVSGDGAGRVAHVSVGTGAEALPFDALILALGSRAASFPGVKPDGQAVLGVSPVLDLTEAPESLIIVGAGAIGLEFSEVFHRLGTKVTMVDAAPRLAPLEDPDVSKVVAQVMRRRGIDARAGVSVTSLVTEDGKARMTLAGGEVFVADKALVAIGRFAPTAVPGLAELGAAFASPSPNKAWISTDDTLQAAPGIYAVGDCNGRLLLAHAASSQGAYAARHAAGLVTSPYAPGPIPGCYYGVPEIMRVGDIAAPGEAMSEAAFVANPIAQAHADTAGFARVTWKDGKVAGITAVGHGASAMGTLATVIVAQAWTREQAEALVFPHPGLDETLRAALLADVKTREA</sequence>
<feature type="domain" description="Pyridine nucleotide-disulphide oxidoreductase dimerisation" evidence="12">
    <location>
        <begin position="374"/>
        <end position="450"/>
    </location>
</feature>
<dbReference type="AlphaFoldDB" id="G7QCL1"/>
<evidence type="ECO:0000259" key="12">
    <source>
        <dbReference type="Pfam" id="PF02852"/>
    </source>
</evidence>
<dbReference type="Pfam" id="PF02852">
    <property type="entry name" value="Pyr_redox_dim"/>
    <property type="match status" value="1"/>
</dbReference>
<dbReference type="GO" id="GO:0004148">
    <property type="term" value="F:dihydrolipoyl dehydrogenase (NADH) activity"/>
    <property type="evidence" value="ECO:0007669"/>
    <property type="project" value="TreeGrafter"/>
</dbReference>
<dbReference type="Gene3D" id="3.30.390.30">
    <property type="match status" value="1"/>
</dbReference>
<dbReference type="InterPro" id="IPR004099">
    <property type="entry name" value="Pyr_nucl-diS_OxRdtase_dimer"/>
</dbReference>
<dbReference type="PRINTS" id="PR00368">
    <property type="entry name" value="FADPNR"/>
</dbReference>
<dbReference type="InterPro" id="IPR023753">
    <property type="entry name" value="FAD/NAD-binding_dom"/>
</dbReference>
<keyword evidence="4 11" id="KW-0285">Flavoprotein</keyword>
<evidence type="ECO:0000256" key="11">
    <source>
        <dbReference type="RuleBase" id="RU003691"/>
    </source>
</evidence>
<keyword evidence="7" id="KW-0520">NAD</keyword>
<gene>
    <name evidence="14" type="ORF">DFW101_0150</name>
</gene>
<evidence type="ECO:0000256" key="1">
    <source>
        <dbReference type="ARBA" id="ARBA00001974"/>
    </source>
</evidence>
<dbReference type="OrthoDB" id="9786429at2"/>
<accession>G7QCL1</accession>
<evidence type="ECO:0000256" key="6">
    <source>
        <dbReference type="ARBA" id="ARBA00023002"/>
    </source>
</evidence>
<evidence type="ECO:0000259" key="13">
    <source>
        <dbReference type="Pfam" id="PF07992"/>
    </source>
</evidence>
<evidence type="ECO:0000256" key="9">
    <source>
        <dbReference type="ARBA" id="ARBA00023284"/>
    </source>
</evidence>
<dbReference type="InterPro" id="IPR012999">
    <property type="entry name" value="Pyr_OxRdtase_I_AS"/>
</dbReference>
<keyword evidence="6 11" id="KW-0560">Oxidoreductase</keyword>
<keyword evidence="15" id="KW-1185">Reference proteome</keyword>
<evidence type="ECO:0000256" key="4">
    <source>
        <dbReference type="ARBA" id="ARBA00022630"/>
    </source>
</evidence>
<dbReference type="PRINTS" id="PR00411">
    <property type="entry name" value="PNDRDTASEI"/>
</dbReference>
<proteinExistence type="inferred from homology"/>
<dbReference type="PANTHER" id="PTHR22912:SF217">
    <property type="entry name" value="DIHYDROLIPOYL DEHYDROGENASE"/>
    <property type="match status" value="1"/>
</dbReference>